<keyword evidence="4 5" id="KW-0472">Membrane</keyword>
<evidence type="ECO:0000256" key="1">
    <source>
        <dbReference type="ARBA" id="ARBA00004370"/>
    </source>
</evidence>
<feature type="transmembrane region" description="Helical" evidence="5">
    <location>
        <begin position="317"/>
        <end position="342"/>
    </location>
</feature>
<feature type="domain" description="G-protein coupled receptors family 1 profile" evidence="6">
    <location>
        <begin position="121"/>
        <end position="369"/>
    </location>
</feature>
<evidence type="ECO:0000256" key="3">
    <source>
        <dbReference type="ARBA" id="ARBA00022989"/>
    </source>
</evidence>
<evidence type="ECO:0000259" key="6">
    <source>
        <dbReference type="PROSITE" id="PS50262"/>
    </source>
</evidence>
<evidence type="ECO:0000313" key="8">
    <source>
        <dbReference type="Proteomes" id="UP001153269"/>
    </source>
</evidence>
<dbReference type="Proteomes" id="UP001153269">
    <property type="component" value="Unassembled WGS sequence"/>
</dbReference>
<dbReference type="PROSITE" id="PS50262">
    <property type="entry name" value="G_PROTEIN_RECEP_F1_2"/>
    <property type="match status" value="1"/>
</dbReference>
<dbReference type="EMBL" id="CADEAL010004471">
    <property type="protein sequence ID" value="CAB1460324.1"/>
    <property type="molecule type" value="Genomic_DNA"/>
</dbReference>
<gene>
    <name evidence="7" type="ORF">PLEPLA_LOCUS48175</name>
</gene>
<dbReference type="Gene3D" id="1.20.1070.10">
    <property type="entry name" value="Rhodopsin 7-helix transmembrane proteins"/>
    <property type="match status" value="1"/>
</dbReference>
<evidence type="ECO:0000256" key="5">
    <source>
        <dbReference type="SAM" id="Phobius"/>
    </source>
</evidence>
<dbReference type="PANTHER" id="PTHR15573:SF0">
    <property type="entry name" value="G-PROTEIN COUPLED RECEPTOR 160-RELATED"/>
    <property type="match status" value="1"/>
</dbReference>
<keyword evidence="3 5" id="KW-1133">Transmembrane helix</keyword>
<feature type="transmembrane region" description="Helical" evidence="5">
    <location>
        <begin position="108"/>
        <end position="129"/>
    </location>
</feature>
<dbReference type="PANTHER" id="PTHR15573">
    <property type="entry name" value="G-PROTEIN COUPLED RECEPTOR 160-RELATED"/>
    <property type="match status" value="1"/>
</dbReference>
<feature type="transmembrane region" description="Helical" evidence="5">
    <location>
        <begin position="354"/>
        <end position="373"/>
    </location>
</feature>
<keyword evidence="8" id="KW-1185">Reference proteome</keyword>
<dbReference type="GO" id="GO:0005886">
    <property type="term" value="C:plasma membrane"/>
    <property type="evidence" value="ECO:0007669"/>
    <property type="project" value="TreeGrafter"/>
</dbReference>
<dbReference type="InterPro" id="IPR017452">
    <property type="entry name" value="GPCR_Rhodpsn_7TM"/>
</dbReference>
<feature type="transmembrane region" description="Helical" evidence="5">
    <location>
        <begin position="225"/>
        <end position="244"/>
    </location>
</feature>
<name>A0A9N7VZS5_PLEPL</name>
<proteinExistence type="predicted"/>
<keyword evidence="2 5" id="KW-0812">Transmembrane</keyword>
<evidence type="ECO:0000313" key="7">
    <source>
        <dbReference type="EMBL" id="CAB1460324.1"/>
    </source>
</evidence>
<organism evidence="7 8">
    <name type="scientific">Pleuronectes platessa</name>
    <name type="common">European plaice</name>
    <dbReference type="NCBI Taxonomy" id="8262"/>
    <lineage>
        <taxon>Eukaryota</taxon>
        <taxon>Metazoa</taxon>
        <taxon>Chordata</taxon>
        <taxon>Craniata</taxon>
        <taxon>Vertebrata</taxon>
        <taxon>Euteleostomi</taxon>
        <taxon>Actinopterygii</taxon>
        <taxon>Neopterygii</taxon>
        <taxon>Teleostei</taxon>
        <taxon>Neoteleostei</taxon>
        <taxon>Acanthomorphata</taxon>
        <taxon>Carangaria</taxon>
        <taxon>Pleuronectiformes</taxon>
        <taxon>Pleuronectoidei</taxon>
        <taxon>Pleuronectidae</taxon>
        <taxon>Pleuronectes</taxon>
    </lineage>
</organism>
<evidence type="ECO:0000256" key="2">
    <source>
        <dbReference type="ARBA" id="ARBA00022692"/>
    </source>
</evidence>
<feature type="transmembrane region" description="Helical" evidence="5">
    <location>
        <begin position="141"/>
        <end position="165"/>
    </location>
</feature>
<comment type="subcellular location">
    <subcellularLocation>
        <location evidence="1">Membrane</location>
    </subcellularLocation>
</comment>
<evidence type="ECO:0000256" key="4">
    <source>
        <dbReference type="ARBA" id="ARBA00023136"/>
    </source>
</evidence>
<comment type="caution">
    <text evidence="7">The sequence shown here is derived from an EMBL/GenBank/DDBJ whole genome shotgun (WGS) entry which is preliminary data.</text>
</comment>
<feature type="transmembrane region" description="Helical" evidence="5">
    <location>
        <begin position="271"/>
        <end position="296"/>
    </location>
</feature>
<protein>
    <recommendedName>
        <fullName evidence="6">G-protein coupled receptors family 1 profile domain-containing protein</fullName>
    </recommendedName>
</protein>
<accession>A0A9N7VZS5</accession>
<sequence length="405" mass="44536">MNAPEVTGGKEALLGHRDADMLTSTLERVNRELRDGRRRESLKQGAVTEANGTARGFRGGTDGTGAGFNITLLHSQRYTIPQPQQSVDDGRQSPVHIWLKPPPTRHNMNISILSVLLGLGGKCLLNWALVFLQRSHICRSFVGVFSVSLSVVDTAVTLIFAAIHIHTDGLLFLLDWQLTRYHTCLLVQILGQVYSLLQWPIVLVAGLDHFCTVSLPAASSGVKGIIHPLVTVLLWSLTVLYVFLLSDFDPALEDVSLHQMNQCWVFHTTQILQVVTLLSLTLACSVLHAVCSSTLLENPPEKNQITNQSRSRPRRTIACQVLSIFLSTWAPLLIFLAGLLLLPVGIPSYLGLNVAWLCFLNSFLITLVLCVAVPAPRLAQGLAAVPADSFCEWRIQFNLAAEDRT</sequence>
<dbReference type="AlphaFoldDB" id="A0A9N7VZS5"/>
<dbReference type="GO" id="GO:0043235">
    <property type="term" value="C:receptor complex"/>
    <property type="evidence" value="ECO:0007669"/>
    <property type="project" value="TreeGrafter"/>
</dbReference>
<feature type="transmembrane region" description="Helical" evidence="5">
    <location>
        <begin position="185"/>
        <end position="205"/>
    </location>
</feature>
<reference evidence="7" key="1">
    <citation type="submission" date="2020-03" db="EMBL/GenBank/DDBJ databases">
        <authorList>
            <person name="Weist P."/>
        </authorList>
    </citation>
    <scope>NUCLEOTIDE SEQUENCE</scope>
</reference>
<dbReference type="InterPro" id="IPR042353">
    <property type="entry name" value="GPR160"/>
</dbReference>